<dbReference type="Gene3D" id="2.60.200.20">
    <property type="match status" value="1"/>
</dbReference>
<feature type="compositionally biased region" description="Acidic residues" evidence="1">
    <location>
        <begin position="210"/>
        <end position="226"/>
    </location>
</feature>
<dbReference type="PROSITE" id="PS50006">
    <property type="entry name" value="FHA_DOMAIN"/>
    <property type="match status" value="1"/>
</dbReference>
<accession>L8GQE1</accession>
<name>L8GQE1_ACACF</name>
<proteinExistence type="predicted"/>
<feature type="compositionally biased region" description="Basic and acidic residues" evidence="1">
    <location>
        <begin position="227"/>
        <end position="237"/>
    </location>
</feature>
<sequence length="387" mass="44480">MKDKDLEKEIAELQKQRALEEGRLASFGTASGDFDNDLYGGSSSRGAYATSISVGGDDDEDDYGHMSEAASSIRKLTGRYTAPKSVYRDIPKNDDEEADPFAEYRKSRISDREDDYKKRRLQRQLSTTGSSYRDRMIETALEREHDRVLREVDKKKKQEKEEAEKKMKERQDQLKEQEKLRHKEEKRKRKDERKRRKEEKRRKKRRTTGEDDEGKSEDDDSEDEEKASEKKNEEKKRSGGASDAGGAEAEAARRRAAMAAHHKHKEPSDAKKPDRAWVLHVFKSGQALGAPLDVAKRSCYRFGREAELSDIVAAHESCSKQHAALQFREVNGAIRPYLIDVGSANGTFVNKQRIKPNEYVELKEGDTVVLGCSTRQYVLQQERYKRR</sequence>
<dbReference type="CDD" id="cd22676">
    <property type="entry name" value="FHA_SNIP1_DDL-like"/>
    <property type="match status" value="1"/>
</dbReference>
<dbReference type="Proteomes" id="UP000011083">
    <property type="component" value="Unassembled WGS sequence"/>
</dbReference>
<dbReference type="InterPro" id="IPR050923">
    <property type="entry name" value="Cell_Proc_Reg/RNA_Proc"/>
</dbReference>
<evidence type="ECO:0000259" key="2">
    <source>
        <dbReference type="PROSITE" id="PS50006"/>
    </source>
</evidence>
<dbReference type="SMART" id="SM00240">
    <property type="entry name" value="FHA"/>
    <property type="match status" value="1"/>
</dbReference>
<feature type="compositionally biased region" description="Basic and acidic residues" evidence="1">
    <location>
        <begin position="102"/>
        <end position="117"/>
    </location>
</feature>
<feature type="compositionally biased region" description="Low complexity" evidence="1">
    <location>
        <begin position="239"/>
        <end position="249"/>
    </location>
</feature>
<organism evidence="3 4">
    <name type="scientific">Acanthamoeba castellanii (strain ATCC 30010 / Neff)</name>
    <dbReference type="NCBI Taxonomy" id="1257118"/>
    <lineage>
        <taxon>Eukaryota</taxon>
        <taxon>Amoebozoa</taxon>
        <taxon>Discosea</taxon>
        <taxon>Longamoebia</taxon>
        <taxon>Centramoebida</taxon>
        <taxon>Acanthamoebidae</taxon>
        <taxon>Acanthamoeba</taxon>
    </lineage>
</organism>
<dbReference type="AlphaFoldDB" id="L8GQE1"/>
<keyword evidence="4" id="KW-1185">Reference proteome</keyword>
<dbReference type="VEuPathDB" id="AmoebaDB:ACA1_215480"/>
<dbReference type="GeneID" id="14915776"/>
<evidence type="ECO:0000313" key="3">
    <source>
        <dbReference type="EMBL" id="ELR15087.1"/>
    </source>
</evidence>
<evidence type="ECO:0000256" key="1">
    <source>
        <dbReference type="SAM" id="MobiDB-lite"/>
    </source>
</evidence>
<feature type="compositionally biased region" description="Basic residues" evidence="1">
    <location>
        <begin position="184"/>
        <end position="206"/>
    </location>
</feature>
<dbReference type="RefSeq" id="XP_004337100.1">
    <property type="nucleotide sequence ID" value="XM_004337052.1"/>
</dbReference>
<dbReference type="SUPFAM" id="SSF49879">
    <property type="entry name" value="SMAD/FHA domain"/>
    <property type="match status" value="1"/>
</dbReference>
<dbReference type="InterPro" id="IPR008984">
    <property type="entry name" value="SMAD_FHA_dom_sf"/>
</dbReference>
<feature type="compositionally biased region" description="Basic and acidic residues" evidence="1">
    <location>
        <begin position="132"/>
        <end position="183"/>
    </location>
</feature>
<dbReference type="Pfam" id="PF00498">
    <property type="entry name" value="FHA"/>
    <property type="match status" value="1"/>
</dbReference>
<dbReference type="InterPro" id="IPR000253">
    <property type="entry name" value="FHA_dom"/>
</dbReference>
<dbReference type="EMBL" id="KB008036">
    <property type="protein sequence ID" value="ELR15087.1"/>
    <property type="molecule type" value="Genomic_DNA"/>
</dbReference>
<dbReference type="OrthoDB" id="444265at2759"/>
<dbReference type="STRING" id="1257118.L8GQE1"/>
<dbReference type="OMA" id="IMMETQL"/>
<protein>
    <submittedName>
        <fullName evidence="3">FHA domain containing protein</fullName>
    </submittedName>
</protein>
<evidence type="ECO:0000313" key="4">
    <source>
        <dbReference type="Proteomes" id="UP000011083"/>
    </source>
</evidence>
<reference evidence="3 4" key="1">
    <citation type="journal article" date="2013" name="Genome Biol.">
        <title>Genome of Acanthamoeba castellanii highlights extensive lateral gene transfer and early evolution of tyrosine kinase signaling.</title>
        <authorList>
            <person name="Clarke M."/>
            <person name="Lohan A.J."/>
            <person name="Liu B."/>
            <person name="Lagkouvardos I."/>
            <person name="Roy S."/>
            <person name="Zafar N."/>
            <person name="Bertelli C."/>
            <person name="Schilde C."/>
            <person name="Kianianmomeni A."/>
            <person name="Burglin T.R."/>
            <person name="Frech C."/>
            <person name="Turcotte B."/>
            <person name="Kopec K.O."/>
            <person name="Synnott J.M."/>
            <person name="Choo C."/>
            <person name="Paponov I."/>
            <person name="Finkler A."/>
            <person name="Soon Heng Tan C."/>
            <person name="Hutchins A.P."/>
            <person name="Weinmeier T."/>
            <person name="Rattei T."/>
            <person name="Chu J.S."/>
            <person name="Gimenez G."/>
            <person name="Irimia M."/>
            <person name="Rigden D.J."/>
            <person name="Fitzpatrick D.A."/>
            <person name="Lorenzo-Morales J."/>
            <person name="Bateman A."/>
            <person name="Chiu C.H."/>
            <person name="Tang P."/>
            <person name="Hegemann P."/>
            <person name="Fromm H."/>
            <person name="Raoult D."/>
            <person name="Greub G."/>
            <person name="Miranda-Saavedra D."/>
            <person name="Chen N."/>
            <person name="Nash P."/>
            <person name="Ginger M.L."/>
            <person name="Horn M."/>
            <person name="Schaap P."/>
            <person name="Caler L."/>
            <person name="Loftus B."/>
        </authorList>
    </citation>
    <scope>NUCLEOTIDE SEQUENCE [LARGE SCALE GENOMIC DNA]</scope>
    <source>
        <strain evidence="3 4">Neff</strain>
    </source>
</reference>
<feature type="compositionally biased region" description="Basic residues" evidence="1">
    <location>
        <begin position="254"/>
        <end position="265"/>
    </location>
</feature>
<dbReference type="PANTHER" id="PTHR23308">
    <property type="entry name" value="NUCLEAR INHIBITOR OF PROTEIN PHOSPHATASE-1"/>
    <property type="match status" value="1"/>
</dbReference>
<feature type="compositionally biased region" description="Polar residues" evidence="1">
    <location>
        <begin position="43"/>
        <end position="53"/>
    </location>
</feature>
<feature type="region of interest" description="Disordered" evidence="1">
    <location>
        <begin position="43"/>
        <end position="272"/>
    </location>
</feature>
<gene>
    <name evidence="3" type="ORF">ACA1_215480</name>
</gene>
<dbReference type="KEGG" id="acan:ACA1_215480"/>
<feature type="domain" description="FHA" evidence="2">
    <location>
        <begin position="300"/>
        <end position="354"/>
    </location>
</feature>